<evidence type="ECO:0000313" key="2">
    <source>
        <dbReference type="Proteomes" id="UP000054805"/>
    </source>
</evidence>
<proteinExistence type="predicted"/>
<keyword evidence="2" id="KW-1185">Reference proteome</keyword>
<dbReference type="AlphaFoldDB" id="A0A0V1GLU8"/>
<gene>
    <name evidence="1" type="ORF">T4B_15420</name>
</gene>
<comment type="caution">
    <text evidence="1">The sequence shown here is derived from an EMBL/GenBank/DDBJ whole genome shotgun (WGS) entry which is preliminary data.</text>
</comment>
<organism evidence="1 2">
    <name type="scientific">Trichinella pseudospiralis</name>
    <name type="common">Parasitic roundworm</name>
    <dbReference type="NCBI Taxonomy" id="6337"/>
    <lineage>
        <taxon>Eukaryota</taxon>
        <taxon>Metazoa</taxon>
        <taxon>Ecdysozoa</taxon>
        <taxon>Nematoda</taxon>
        <taxon>Enoplea</taxon>
        <taxon>Dorylaimia</taxon>
        <taxon>Trichinellida</taxon>
        <taxon>Trichinellidae</taxon>
        <taxon>Trichinella</taxon>
    </lineage>
</organism>
<name>A0A0V1GLU8_TRIPS</name>
<protein>
    <submittedName>
        <fullName evidence="1">Uncharacterized protein</fullName>
    </submittedName>
</protein>
<accession>A0A0V1GLU8</accession>
<evidence type="ECO:0000313" key="1">
    <source>
        <dbReference type="EMBL" id="KRY99080.1"/>
    </source>
</evidence>
<sequence length="61" mass="7021">MSEILKIFRIFENRQPEGLPQAMPLARTVELLLIQSRCLGLYVTHLPIAGFTYLVLTQTLY</sequence>
<dbReference type="Proteomes" id="UP000054805">
    <property type="component" value="Unassembled WGS sequence"/>
</dbReference>
<reference evidence="1 2" key="1">
    <citation type="submission" date="2015-01" db="EMBL/GenBank/DDBJ databases">
        <title>Evolution of Trichinella species and genotypes.</title>
        <authorList>
            <person name="Korhonen P.K."/>
            <person name="Edoardo P."/>
            <person name="Giuseppe L.R."/>
            <person name="Gasser R.B."/>
        </authorList>
    </citation>
    <scope>NUCLEOTIDE SEQUENCE [LARGE SCALE GENOMIC DNA]</scope>
    <source>
        <strain evidence="1">ISS588</strain>
    </source>
</reference>
<dbReference type="EMBL" id="JYDS01001370">
    <property type="protein sequence ID" value="KRY99080.1"/>
    <property type="molecule type" value="Genomic_DNA"/>
</dbReference>